<dbReference type="RefSeq" id="XP_002483801.1">
    <property type="nucleotide sequence ID" value="XM_002483756.1"/>
</dbReference>
<dbReference type="EMBL" id="EQ962656">
    <property type="protein sequence ID" value="EED16567.1"/>
    <property type="molecule type" value="Genomic_DNA"/>
</dbReference>
<evidence type="ECO:0000256" key="1">
    <source>
        <dbReference type="SAM" id="MobiDB-lite"/>
    </source>
</evidence>
<reference evidence="3" key="1">
    <citation type="journal article" date="2015" name="Genome Announc.">
        <title>Genome sequence of the AIDS-associated pathogen Penicillium marneffei (ATCC18224) and its near taxonomic relative Talaromyces stipitatus (ATCC10500).</title>
        <authorList>
            <person name="Nierman W.C."/>
            <person name="Fedorova-Abrams N.D."/>
            <person name="Andrianopoulos A."/>
        </authorList>
    </citation>
    <scope>NUCLEOTIDE SEQUENCE [LARGE SCALE GENOMIC DNA]</scope>
    <source>
        <strain evidence="3">ATCC 10500 / CBS 375.48 / QM 6759 / NRRL 1006</strain>
    </source>
</reference>
<dbReference type="InParanoid" id="B8MEE0"/>
<keyword evidence="3" id="KW-1185">Reference proteome</keyword>
<name>B8MEE0_TALSN</name>
<dbReference type="GeneID" id="8106418"/>
<gene>
    <name evidence="2" type="ORF">TSTA_016450</name>
</gene>
<protein>
    <submittedName>
        <fullName evidence="2">Uncharacterized protein</fullName>
    </submittedName>
</protein>
<accession>B8MEE0</accession>
<proteinExistence type="predicted"/>
<evidence type="ECO:0000313" key="3">
    <source>
        <dbReference type="Proteomes" id="UP000001745"/>
    </source>
</evidence>
<dbReference type="VEuPathDB" id="FungiDB:TSTA_016450"/>
<dbReference type="Proteomes" id="UP000001745">
    <property type="component" value="Unassembled WGS sequence"/>
</dbReference>
<dbReference type="AlphaFoldDB" id="B8MEE0"/>
<evidence type="ECO:0000313" key="2">
    <source>
        <dbReference type="EMBL" id="EED16567.1"/>
    </source>
</evidence>
<dbReference type="HOGENOM" id="CLU_1556306_0_0_1"/>
<feature type="region of interest" description="Disordered" evidence="1">
    <location>
        <begin position="134"/>
        <end position="172"/>
    </location>
</feature>
<sequence>MLGSNLVPIIMKYLKSRNRQISTQPRRVIDHIYYLQEAYSTLIDSIKRRNYDAYYAPTTSSRTANASKMDQAEIRQWHIQLQNLKKANIAREKAREEQERRRKESDEILRETINRVRKEKDEFGEYMHQVFEEMREAQAQKPSQQAEKERTKKDSHAKIRAENKQKFRTTHW</sequence>
<feature type="compositionally biased region" description="Basic and acidic residues" evidence="1">
    <location>
        <begin position="146"/>
        <end position="165"/>
    </location>
</feature>
<organism evidence="2 3">
    <name type="scientific">Talaromyces stipitatus (strain ATCC 10500 / CBS 375.48 / QM 6759 / NRRL 1006)</name>
    <name type="common">Penicillium stipitatum</name>
    <dbReference type="NCBI Taxonomy" id="441959"/>
    <lineage>
        <taxon>Eukaryota</taxon>
        <taxon>Fungi</taxon>
        <taxon>Dikarya</taxon>
        <taxon>Ascomycota</taxon>
        <taxon>Pezizomycotina</taxon>
        <taxon>Eurotiomycetes</taxon>
        <taxon>Eurotiomycetidae</taxon>
        <taxon>Eurotiales</taxon>
        <taxon>Trichocomaceae</taxon>
        <taxon>Talaromyces</taxon>
        <taxon>Talaromyces sect. Talaromyces</taxon>
    </lineage>
</organism>